<dbReference type="InterPro" id="IPR050791">
    <property type="entry name" value="Aldo-Keto_reductase"/>
</dbReference>
<dbReference type="InterPro" id="IPR036812">
    <property type="entry name" value="NAD(P)_OxRdtase_dom_sf"/>
</dbReference>
<keyword evidence="4" id="KW-1185">Reference proteome</keyword>
<keyword evidence="1" id="KW-0560">Oxidoreductase</keyword>
<dbReference type="Pfam" id="PF00248">
    <property type="entry name" value="Aldo_ket_red"/>
    <property type="match status" value="1"/>
</dbReference>
<dbReference type="AlphaFoldDB" id="A0A1M5XQL2"/>
<dbReference type="EMBL" id="FQXS01000022">
    <property type="protein sequence ID" value="SHI02135.1"/>
    <property type="molecule type" value="Genomic_DNA"/>
</dbReference>
<evidence type="ECO:0000256" key="1">
    <source>
        <dbReference type="ARBA" id="ARBA00023002"/>
    </source>
</evidence>
<dbReference type="GO" id="GO:0016491">
    <property type="term" value="F:oxidoreductase activity"/>
    <property type="evidence" value="ECO:0007669"/>
    <property type="project" value="UniProtKB-KW"/>
</dbReference>
<dbReference type="Proteomes" id="UP000184139">
    <property type="component" value="Unassembled WGS sequence"/>
</dbReference>
<dbReference type="OrthoDB" id="5328358at2"/>
<evidence type="ECO:0000313" key="4">
    <source>
        <dbReference type="Proteomes" id="UP000184139"/>
    </source>
</evidence>
<dbReference type="GO" id="GO:0005737">
    <property type="term" value="C:cytoplasm"/>
    <property type="evidence" value="ECO:0007669"/>
    <property type="project" value="TreeGrafter"/>
</dbReference>
<proteinExistence type="predicted"/>
<dbReference type="PANTHER" id="PTHR43625:SF40">
    <property type="entry name" value="ALDO-KETO REDUCTASE YAKC [NADP(+)]"/>
    <property type="match status" value="1"/>
</dbReference>
<evidence type="ECO:0000259" key="2">
    <source>
        <dbReference type="Pfam" id="PF00248"/>
    </source>
</evidence>
<name>A0A1M5XQL2_9BACT</name>
<organism evidence="3 4">
    <name type="scientific">Desulfofustis glycolicus DSM 9705</name>
    <dbReference type="NCBI Taxonomy" id="1121409"/>
    <lineage>
        <taxon>Bacteria</taxon>
        <taxon>Pseudomonadati</taxon>
        <taxon>Thermodesulfobacteriota</taxon>
        <taxon>Desulfobulbia</taxon>
        <taxon>Desulfobulbales</taxon>
        <taxon>Desulfocapsaceae</taxon>
        <taxon>Desulfofustis</taxon>
    </lineage>
</organism>
<evidence type="ECO:0000313" key="3">
    <source>
        <dbReference type="EMBL" id="SHI02135.1"/>
    </source>
</evidence>
<dbReference type="PANTHER" id="PTHR43625">
    <property type="entry name" value="AFLATOXIN B1 ALDEHYDE REDUCTASE"/>
    <property type="match status" value="1"/>
</dbReference>
<dbReference type="STRING" id="1121409.SAMN02745124_03269"/>
<dbReference type="SUPFAM" id="SSF51430">
    <property type="entry name" value="NAD(P)-linked oxidoreductase"/>
    <property type="match status" value="1"/>
</dbReference>
<dbReference type="Gene3D" id="3.20.20.100">
    <property type="entry name" value="NADP-dependent oxidoreductase domain"/>
    <property type="match status" value="1"/>
</dbReference>
<feature type="domain" description="NADP-dependent oxidoreductase" evidence="2">
    <location>
        <begin position="4"/>
        <end position="68"/>
    </location>
</feature>
<sequence length="86" mass="9143">MALAGEIEAVAAKKSCTPAQVALAWGLGRSEHILTLTGTTKLDNLRSNLGAYDVHLTEAERSALNALAERVMGDRYDEWGMAGING</sequence>
<reference evidence="3 4" key="1">
    <citation type="submission" date="2016-11" db="EMBL/GenBank/DDBJ databases">
        <authorList>
            <person name="Jaros S."/>
            <person name="Januszkiewicz K."/>
            <person name="Wedrychowicz H."/>
        </authorList>
    </citation>
    <scope>NUCLEOTIDE SEQUENCE [LARGE SCALE GENOMIC DNA]</scope>
    <source>
        <strain evidence="3 4">DSM 9705</strain>
    </source>
</reference>
<dbReference type="RefSeq" id="WP_073377661.1">
    <property type="nucleotide sequence ID" value="NZ_FQXS01000022.1"/>
</dbReference>
<protein>
    <submittedName>
        <fullName evidence="3">Aldo/keto reductase family protein</fullName>
    </submittedName>
</protein>
<dbReference type="InterPro" id="IPR023210">
    <property type="entry name" value="NADP_OxRdtase_dom"/>
</dbReference>
<gene>
    <name evidence="3" type="ORF">SAMN02745124_03269</name>
</gene>
<accession>A0A1M5XQL2</accession>